<sequence length="1185" mass="124585">MAAVAVAGTTLEAATTLALADATAWVDAHDPVDDERLLVQRARRAASLIESTSRGMARRAAEAEERCGAAPGGRPCARCRQRSHRTGAAVCPAAAVGGDKNAYEYDRGGDPAASDPYACRATVTSSVTVPVAAVLRALPALPDGTAHAILRDGFLAAAEHHTHLSFTLTLVWLNTVHYLFGAVKADRWAAALPAPARWGEYWNWVSCLERGSDVPHAAHAAKLELLPPQVRAAALTDIADARARAQPAPPQGIAPLFPTGGADTVARRWAEYIPYLLHVQAEGVVGKPFSLVPGKAATVHAYGTVTKARLGPLIRRAWPAHQQLYMEGFPVAAVKTLTVVSADPGNAAILTAVSSGPTAAAWGDRPWVRRRRLARSQLVAADALTRAALALDAVVWRTASLAPAEAAAVGAAAAAAAGARPGALPPTPGRRKRKAGPGGAEQRQMPCGKAARSGPPSRDAAGATAAPASPARPPSARTVRGPAASLRRGAMRRLQAAAQCLVAATGNGRWRVPRHAAVNVALGCLRRAAAGWVRPRVADGRPDGAAYAASKTAAVAQDVATAGAFASALDGLTVRVAHAVKATRGRRAPPPAGAVYTLTKGRYAEAAGNGMTSRAAAAHRWEAAQRLSALQPPPVTTPEAVAAHETMRTGDAAAVLAASRQWMESRRQPRYRAVWGDAATACQRKARVDQVIQRRRLGETVARELTGGRLRRVVNRSAVVLVVGQAATRGGATWLRRHLRRLCWTVDADEHNSSQACAGCRHQLAIVYASAAAPQRVPRGTMICGRWRGSRGRQGQPRAPPAAGWERTQPVRSATGRAACRAEGAKLAVERAAKHPPPTGVVFRAPAAAGVWGVKRCVERTCPQMLVNRDVNAAANMGWKALQQIRQLPCHPFCHRPPSAVRSAQPPRRAALRVFVGCSLLAEETGHDMAASAGCSWGSWSALPPAMAAAALGPLPAPTMRVNDDFSARVLVHSSRLDWVPSPIAGVDRRMLDRIGDEVARATSVVSYAPHSSFSRHTHAGGEEFLVLDGVFSDEHGDYPAGTYIRNPPTSAHTPSSSGGCVIFVKLWQFDPADRTSVVMDVAKAEAVLPAGRPGVTVKPLHADDREVVSVEVWAPGTVVSLSLPGGGELLVLAGTLTEAGDELQRDSWLRLPVGGRLDAKAGTEGAQVWLKTGHLRFVTSPADA</sequence>
<gene>
    <name evidence="1" type="ORF">I4F81_004453</name>
</gene>
<dbReference type="EMBL" id="CM020618">
    <property type="protein sequence ID" value="KAK1861874.1"/>
    <property type="molecule type" value="Genomic_DNA"/>
</dbReference>
<proteinExistence type="predicted"/>
<accession>A0ACC3BV08</accession>
<dbReference type="Proteomes" id="UP000798662">
    <property type="component" value="Chromosome 1"/>
</dbReference>
<organism evidence="1 2">
    <name type="scientific">Pyropia yezoensis</name>
    <name type="common">Susabi-nori</name>
    <name type="synonym">Porphyra yezoensis</name>
    <dbReference type="NCBI Taxonomy" id="2788"/>
    <lineage>
        <taxon>Eukaryota</taxon>
        <taxon>Rhodophyta</taxon>
        <taxon>Bangiophyceae</taxon>
        <taxon>Bangiales</taxon>
        <taxon>Bangiaceae</taxon>
        <taxon>Pyropia</taxon>
    </lineage>
</organism>
<keyword evidence="2" id="KW-1185">Reference proteome</keyword>
<evidence type="ECO:0000313" key="2">
    <source>
        <dbReference type="Proteomes" id="UP000798662"/>
    </source>
</evidence>
<comment type="caution">
    <text evidence="1">The sequence shown here is derived from an EMBL/GenBank/DDBJ whole genome shotgun (WGS) entry which is preliminary data.</text>
</comment>
<name>A0ACC3BV08_PYRYE</name>
<protein>
    <submittedName>
        <fullName evidence="1">Uncharacterized protein</fullName>
    </submittedName>
</protein>
<evidence type="ECO:0000313" key="1">
    <source>
        <dbReference type="EMBL" id="KAK1861874.1"/>
    </source>
</evidence>
<reference evidence="1" key="1">
    <citation type="submission" date="2019-11" db="EMBL/GenBank/DDBJ databases">
        <title>Nori genome reveals adaptations in red seaweeds to the harsh intertidal environment.</title>
        <authorList>
            <person name="Wang D."/>
            <person name="Mao Y."/>
        </authorList>
    </citation>
    <scope>NUCLEOTIDE SEQUENCE</scope>
    <source>
        <tissue evidence="1">Gametophyte</tissue>
    </source>
</reference>